<accession>A0A443QT80</accession>
<comment type="caution">
    <text evidence="1">The sequence shown here is derived from an EMBL/GenBank/DDBJ whole genome shotgun (WGS) entry which is preliminary data.</text>
</comment>
<dbReference type="Proteomes" id="UP000285301">
    <property type="component" value="Unassembled WGS sequence"/>
</dbReference>
<gene>
    <name evidence="1" type="ORF">B4U79_00597</name>
</gene>
<protein>
    <submittedName>
        <fullName evidence="1">Uncharacterized protein</fullName>
    </submittedName>
</protein>
<reference evidence="1 2" key="1">
    <citation type="journal article" date="2018" name="Gigascience">
        <title>Genomes of trombidid mites reveal novel predicted allergens and laterally-transferred genes associated with secondary metabolism.</title>
        <authorList>
            <person name="Dong X."/>
            <person name="Chaisiri K."/>
            <person name="Xia D."/>
            <person name="Armstrong S.D."/>
            <person name="Fang Y."/>
            <person name="Donnelly M.J."/>
            <person name="Kadowaki T."/>
            <person name="McGarry J.W."/>
            <person name="Darby A.C."/>
            <person name="Makepeace B.L."/>
        </authorList>
    </citation>
    <scope>NUCLEOTIDE SEQUENCE [LARGE SCALE GENOMIC DNA]</scope>
    <source>
        <strain evidence="1">UoL-WK</strain>
    </source>
</reference>
<evidence type="ECO:0000313" key="2">
    <source>
        <dbReference type="Proteomes" id="UP000285301"/>
    </source>
</evidence>
<evidence type="ECO:0000313" key="1">
    <source>
        <dbReference type="EMBL" id="RWS06211.1"/>
    </source>
</evidence>
<sequence>MVLFAPLAAKILKPCFGTLTKANIYTLWILMTLSMRSASHLIVTGYVW</sequence>
<name>A0A443QT80_9ACAR</name>
<feature type="non-terminal residue" evidence="1">
    <location>
        <position position="48"/>
    </location>
</feature>
<proteinExistence type="predicted"/>
<keyword evidence="2" id="KW-1185">Reference proteome</keyword>
<dbReference type="EMBL" id="NCKU01004271">
    <property type="protein sequence ID" value="RWS06211.1"/>
    <property type="molecule type" value="Genomic_DNA"/>
</dbReference>
<organism evidence="1 2">
    <name type="scientific">Dinothrombium tinctorium</name>
    <dbReference type="NCBI Taxonomy" id="1965070"/>
    <lineage>
        <taxon>Eukaryota</taxon>
        <taxon>Metazoa</taxon>
        <taxon>Ecdysozoa</taxon>
        <taxon>Arthropoda</taxon>
        <taxon>Chelicerata</taxon>
        <taxon>Arachnida</taxon>
        <taxon>Acari</taxon>
        <taxon>Acariformes</taxon>
        <taxon>Trombidiformes</taxon>
        <taxon>Prostigmata</taxon>
        <taxon>Anystina</taxon>
        <taxon>Parasitengona</taxon>
        <taxon>Trombidioidea</taxon>
        <taxon>Trombidiidae</taxon>
        <taxon>Dinothrombium</taxon>
    </lineage>
</organism>
<dbReference type="AlphaFoldDB" id="A0A443QT80"/>